<name>A0A821HPE3_9BILA</name>
<keyword evidence="2" id="KW-1185">Reference proteome</keyword>
<proteinExistence type="predicted"/>
<feature type="non-terminal residue" evidence="1">
    <location>
        <position position="1"/>
    </location>
</feature>
<dbReference type="Proteomes" id="UP000663866">
    <property type="component" value="Unassembled WGS sequence"/>
</dbReference>
<evidence type="ECO:0000313" key="1">
    <source>
        <dbReference type="EMBL" id="CAF4689113.1"/>
    </source>
</evidence>
<feature type="non-terminal residue" evidence="1">
    <location>
        <position position="79"/>
    </location>
</feature>
<dbReference type="AlphaFoldDB" id="A0A821HPE3"/>
<gene>
    <name evidence="1" type="ORF">OVN521_LOCUS47997</name>
</gene>
<sequence length="79" mass="8672">QLCASNPEVAAELSKVIRPTTRLQIETDCPDLVQIIGEIAHIGGAADSNKEQTGLTLNGLKDAIKERGYEIRKSSLYYR</sequence>
<reference evidence="1" key="1">
    <citation type="submission" date="2021-02" db="EMBL/GenBank/DDBJ databases">
        <authorList>
            <person name="Nowell W R."/>
        </authorList>
    </citation>
    <scope>NUCLEOTIDE SEQUENCE</scope>
</reference>
<organism evidence="1 2">
    <name type="scientific">Rotaria magnacalcarata</name>
    <dbReference type="NCBI Taxonomy" id="392030"/>
    <lineage>
        <taxon>Eukaryota</taxon>
        <taxon>Metazoa</taxon>
        <taxon>Spiralia</taxon>
        <taxon>Gnathifera</taxon>
        <taxon>Rotifera</taxon>
        <taxon>Eurotatoria</taxon>
        <taxon>Bdelloidea</taxon>
        <taxon>Philodinida</taxon>
        <taxon>Philodinidae</taxon>
        <taxon>Rotaria</taxon>
    </lineage>
</organism>
<accession>A0A821HPE3</accession>
<comment type="caution">
    <text evidence="1">The sequence shown here is derived from an EMBL/GenBank/DDBJ whole genome shotgun (WGS) entry which is preliminary data.</text>
</comment>
<evidence type="ECO:0000313" key="2">
    <source>
        <dbReference type="Proteomes" id="UP000663866"/>
    </source>
</evidence>
<protein>
    <submittedName>
        <fullName evidence="1">Uncharacterized protein</fullName>
    </submittedName>
</protein>
<dbReference type="EMBL" id="CAJOBG010097370">
    <property type="protein sequence ID" value="CAF4689113.1"/>
    <property type="molecule type" value="Genomic_DNA"/>
</dbReference>